<dbReference type="Pfam" id="PF05016">
    <property type="entry name" value="ParE_toxin"/>
    <property type="match status" value="1"/>
</dbReference>
<keyword evidence="3" id="KW-0378">Hydrolase</keyword>
<sequence>MVWRIEFKDSARKSILKLDKSTQTRILNFLSQRVQSSENPRFSGKALQGNLKKLWRYRVGDYRLVCDIQDETITITVIKLGHQKDIYRQ</sequence>
<dbReference type="Gene3D" id="3.30.2310.20">
    <property type="entry name" value="RelE-like"/>
    <property type="match status" value="1"/>
</dbReference>
<dbReference type="GO" id="GO:0016787">
    <property type="term" value="F:hydrolase activity"/>
    <property type="evidence" value="ECO:0007669"/>
    <property type="project" value="UniProtKB-KW"/>
</dbReference>
<dbReference type="AlphaFoldDB" id="A0A1H6FG02"/>
<accession>A0A1H6FG02</accession>
<organism evidence="3 4">
    <name type="scientific">Candidatus Venteria ishoeyi</name>
    <dbReference type="NCBI Taxonomy" id="1899563"/>
    <lineage>
        <taxon>Bacteria</taxon>
        <taxon>Pseudomonadati</taxon>
        <taxon>Pseudomonadota</taxon>
        <taxon>Gammaproteobacteria</taxon>
        <taxon>Thiotrichales</taxon>
        <taxon>Thiotrichaceae</taxon>
        <taxon>Venteria</taxon>
    </lineage>
</organism>
<evidence type="ECO:0000313" key="3">
    <source>
        <dbReference type="EMBL" id="SEH08341.1"/>
    </source>
</evidence>
<comment type="similarity">
    <text evidence="1">Belongs to the RelE toxin family.</text>
</comment>
<dbReference type="InterPro" id="IPR007712">
    <property type="entry name" value="RelE/ParE_toxin"/>
</dbReference>
<proteinExistence type="inferred from homology"/>
<dbReference type="OrthoDB" id="5570653at2"/>
<dbReference type="RefSeq" id="WP_103921886.1">
    <property type="nucleotide sequence ID" value="NZ_FMSV02000548.1"/>
</dbReference>
<dbReference type="SUPFAM" id="SSF143011">
    <property type="entry name" value="RelE-like"/>
    <property type="match status" value="1"/>
</dbReference>
<gene>
    <name evidence="3" type="primary">relG</name>
    <name evidence="3" type="ORF">MBHS_04232</name>
</gene>
<dbReference type="PANTHER" id="PTHR35601">
    <property type="entry name" value="TOXIN RELE"/>
    <property type="match status" value="1"/>
</dbReference>
<evidence type="ECO:0000313" key="4">
    <source>
        <dbReference type="Proteomes" id="UP000236724"/>
    </source>
</evidence>
<protein>
    <submittedName>
        <fullName evidence="3">Toxin RelG</fullName>
        <ecNumber evidence="3">3.1.-.-</ecNumber>
    </submittedName>
</protein>
<dbReference type="InterPro" id="IPR035093">
    <property type="entry name" value="RelE/ParE_toxin_dom_sf"/>
</dbReference>
<dbReference type="EC" id="3.1.-.-" evidence="3"/>
<name>A0A1H6FG02_9GAMM</name>
<evidence type="ECO:0000256" key="1">
    <source>
        <dbReference type="ARBA" id="ARBA00006226"/>
    </source>
</evidence>
<keyword evidence="4" id="KW-1185">Reference proteome</keyword>
<dbReference type="EMBL" id="FMSV02000548">
    <property type="protein sequence ID" value="SEH08341.1"/>
    <property type="molecule type" value="Genomic_DNA"/>
</dbReference>
<dbReference type="Proteomes" id="UP000236724">
    <property type="component" value="Unassembled WGS sequence"/>
</dbReference>
<dbReference type="PANTHER" id="PTHR35601:SF1">
    <property type="entry name" value="TOXIN RELE"/>
    <property type="match status" value="1"/>
</dbReference>
<reference evidence="3 4" key="1">
    <citation type="submission" date="2016-10" db="EMBL/GenBank/DDBJ databases">
        <authorList>
            <person name="de Groot N.N."/>
        </authorList>
    </citation>
    <scope>NUCLEOTIDE SEQUENCE [LARGE SCALE GENOMIC DNA]</scope>
    <source>
        <strain evidence="3">MBHS1</strain>
    </source>
</reference>
<evidence type="ECO:0000256" key="2">
    <source>
        <dbReference type="ARBA" id="ARBA00022649"/>
    </source>
</evidence>
<dbReference type="NCBIfam" id="TIGR02385">
    <property type="entry name" value="RelE_StbE"/>
    <property type="match status" value="1"/>
</dbReference>
<keyword evidence="2" id="KW-1277">Toxin-antitoxin system</keyword>